<dbReference type="Pfam" id="PF05150">
    <property type="entry name" value="Legionella_OMP"/>
    <property type="match status" value="1"/>
</dbReference>
<dbReference type="Proteomes" id="UP000318538">
    <property type="component" value="Chromosome"/>
</dbReference>
<feature type="signal peptide" evidence="1">
    <location>
        <begin position="1"/>
        <end position="23"/>
    </location>
</feature>
<dbReference type="RefSeq" id="WP_145172039.1">
    <property type="nucleotide sequence ID" value="NZ_CP036525.1"/>
</dbReference>
<dbReference type="KEGG" id="rlc:K227x_41590"/>
<accession>A0A517NF72</accession>
<proteinExistence type="predicted"/>
<organism evidence="2 3">
    <name type="scientific">Rubripirellula lacrimiformis</name>
    <dbReference type="NCBI Taxonomy" id="1930273"/>
    <lineage>
        <taxon>Bacteria</taxon>
        <taxon>Pseudomonadati</taxon>
        <taxon>Planctomycetota</taxon>
        <taxon>Planctomycetia</taxon>
        <taxon>Pirellulales</taxon>
        <taxon>Pirellulaceae</taxon>
        <taxon>Rubripirellula</taxon>
    </lineage>
</organism>
<dbReference type="OrthoDB" id="258301at2"/>
<evidence type="ECO:0000313" key="3">
    <source>
        <dbReference type="Proteomes" id="UP000318538"/>
    </source>
</evidence>
<dbReference type="InterPro" id="IPR007825">
    <property type="entry name" value="Major_OMP_Legionella"/>
</dbReference>
<protein>
    <recommendedName>
        <fullName evidence="4">Legionella pneumophila major outer membrane protein</fullName>
    </recommendedName>
</protein>
<dbReference type="AlphaFoldDB" id="A0A517NF72"/>
<sequence precursor="true">MRYKNYLVACMMLGCAMSSVVLDHVQAAASDAELQGPYQFTMDDTDATVSHHEADILRQSSQRCRHECPSKAGLFGESEVLFFHYNRADGNRSGNYSLNPNVDSDDVDFDIEASPRLTLGYRTVDGLGFRARYFDYSAEAAATFDTVDASMSVETYTLDFEIFDRFSFGRDWTFELSGGVRYNEFVETMVNYLPVAPIRENIFRGFGGIVGGEAQRSIGLGCAFYARGRGAILTGDKKVNNGVGGTPDESVRLTESIFSVMELASGLQYSRGLFNDAVQVQLRGGYEWQLWTNYSSSFDAITSVSSTPGILPSFGGPADVGFHGATMGMTLSF</sequence>
<evidence type="ECO:0008006" key="4">
    <source>
        <dbReference type="Google" id="ProtNLM"/>
    </source>
</evidence>
<dbReference type="EMBL" id="CP036525">
    <property type="protein sequence ID" value="QDT05755.1"/>
    <property type="molecule type" value="Genomic_DNA"/>
</dbReference>
<keyword evidence="3" id="KW-1185">Reference proteome</keyword>
<evidence type="ECO:0000256" key="1">
    <source>
        <dbReference type="SAM" id="SignalP"/>
    </source>
</evidence>
<feature type="chain" id="PRO_5022181311" description="Legionella pneumophila major outer membrane protein" evidence="1">
    <location>
        <begin position="24"/>
        <end position="333"/>
    </location>
</feature>
<dbReference type="PROSITE" id="PS51257">
    <property type="entry name" value="PROKAR_LIPOPROTEIN"/>
    <property type="match status" value="1"/>
</dbReference>
<reference evidence="2 3" key="1">
    <citation type="submission" date="2019-02" db="EMBL/GenBank/DDBJ databases">
        <title>Deep-cultivation of Planctomycetes and their phenomic and genomic characterization uncovers novel biology.</title>
        <authorList>
            <person name="Wiegand S."/>
            <person name="Jogler M."/>
            <person name="Boedeker C."/>
            <person name="Pinto D."/>
            <person name="Vollmers J."/>
            <person name="Rivas-Marin E."/>
            <person name="Kohn T."/>
            <person name="Peeters S.H."/>
            <person name="Heuer A."/>
            <person name="Rast P."/>
            <person name="Oberbeckmann S."/>
            <person name="Bunk B."/>
            <person name="Jeske O."/>
            <person name="Meyerdierks A."/>
            <person name="Storesund J.E."/>
            <person name="Kallscheuer N."/>
            <person name="Luecker S."/>
            <person name="Lage O.M."/>
            <person name="Pohl T."/>
            <person name="Merkel B.J."/>
            <person name="Hornburger P."/>
            <person name="Mueller R.-W."/>
            <person name="Bruemmer F."/>
            <person name="Labrenz M."/>
            <person name="Spormann A.M."/>
            <person name="Op den Camp H."/>
            <person name="Overmann J."/>
            <person name="Amann R."/>
            <person name="Jetten M.S.M."/>
            <person name="Mascher T."/>
            <person name="Medema M.H."/>
            <person name="Devos D.P."/>
            <person name="Kaster A.-K."/>
            <person name="Ovreas L."/>
            <person name="Rohde M."/>
            <person name="Galperin M.Y."/>
            <person name="Jogler C."/>
        </authorList>
    </citation>
    <scope>NUCLEOTIDE SEQUENCE [LARGE SCALE GENOMIC DNA]</scope>
    <source>
        <strain evidence="2 3">K22_7</strain>
    </source>
</reference>
<evidence type="ECO:0000313" key="2">
    <source>
        <dbReference type="EMBL" id="QDT05755.1"/>
    </source>
</evidence>
<keyword evidence="1" id="KW-0732">Signal</keyword>
<gene>
    <name evidence="2" type="ORF">K227x_41590</name>
</gene>
<name>A0A517NF72_9BACT</name>